<dbReference type="SUPFAM" id="SSF51182">
    <property type="entry name" value="RmlC-like cupins"/>
    <property type="match status" value="1"/>
</dbReference>
<feature type="binding site" evidence="10">
    <location>
        <position position="99"/>
    </location>
    <ligand>
        <name>Zn(2+)</name>
        <dbReference type="ChEBI" id="CHEBI:29105"/>
    </ligand>
</feature>
<keyword evidence="14" id="KW-1185">Reference proteome</keyword>
<dbReference type="GO" id="GO:0009298">
    <property type="term" value="P:GDP-mannose biosynthetic process"/>
    <property type="evidence" value="ECO:0007669"/>
    <property type="project" value="InterPro"/>
</dbReference>
<dbReference type="Pfam" id="PF21621">
    <property type="entry name" value="MPI_cupin_dom"/>
    <property type="match status" value="1"/>
</dbReference>
<feature type="active site" evidence="9">
    <location>
        <position position="282"/>
    </location>
</feature>
<comment type="cofactor">
    <cofactor evidence="10">
        <name>Zn(2+)</name>
        <dbReference type="ChEBI" id="CHEBI:29105"/>
    </cofactor>
    <text evidence="10">Binds 1 zinc ion per subunit.</text>
</comment>
<feature type="binding site" evidence="10">
    <location>
        <position position="97"/>
    </location>
    <ligand>
        <name>Zn(2+)</name>
        <dbReference type="ChEBI" id="CHEBI:29105"/>
    </ligand>
</feature>
<dbReference type="CDD" id="cd07011">
    <property type="entry name" value="cupin_PMI_type_I_N"/>
    <property type="match status" value="1"/>
</dbReference>
<evidence type="ECO:0000256" key="4">
    <source>
        <dbReference type="ARBA" id="ARBA00022723"/>
    </source>
</evidence>
<dbReference type="PANTHER" id="PTHR10309:SF0">
    <property type="entry name" value="MANNOSE-6-PHOSPHATE ISOMERASE"/>
    <property type="match status" value="1"/>
</dbReference>
<keyword evidence="4 10" id="KW-0479">Metal-binding</keyword>
<dbReference type="AlphaFoldDB" id="C8XJG5"/>
<evidence type="ECO:0000256" key="1">
    <source>
        <dbReference type="ARBA" id="ARBA00000757"/>
    </source>
</evidence>
<evidence type="ECO:0000256" key="9">
    <source>
        <dbReference type="PIRSR" id="PIRSR001480-1"/>
    </source>
</evidence>
<dbReference type="InterPro" id="IPR016305">
    <property type="entry name" value="Mannose-6-P_Isomerase"/>
</dbReference>
<dbReference type="Proteomes" id="UP000002218">
    <property type="component" value="Chromosome"/>
</dbReference>
<keyword evidence="5 10" id="KW-0862">Zinc</keyword>
<feature type="binding site" evidence="10">
    <location>
        <position position="263"/>
    </location>
    <ligand>
        <name>Zn(2+)</name>
        <dbReference type="ChEBI" id="CHEBI:29105"/>
    </ligand>
</feature>
<evidence type="ECO:0000313" key="14">
    <source>
        <dbReference type="Proteomes" id="UP000002218"/>
    </source>
</evidence>
<dbReference type="PRINTS" id="PR00714">
    <property type="entry name" value="MAN6PISMRASE"/>
</dbReference>
<evidence type="ECO:0000256" key="10">
    <source>
        <dbReference type="PIRSR" id="PIRSR001480-2"/>
    </source>
</evidence>
<dbReference type="PANTHER" id="PTHR10309">
    <property type="entry name" value="MANNOSE-6-PHOSPHATE ISOMERASE"/>
    <property type="match status" value="1"/>
</dbReference>
<reference evidence="13 14" key="2">
    <citation type="journal article" date="2010" name="Stand. Genomic Sci.">
        <title>Complete genome sequence of Nakamurella multipartita type strain (Y-104).</title>
        <authorList>
            <person name="Tice H."/>
            <person name="Mayilraj S."/>
            <person name="Sims D."/>
            <person name="Lapidus A."/>
            <person name="Nolan M."/>
            <person name="Lucas S."/>
            <person name="Glavina Del Rio T."/>
            <person name="Copeland A."/>
            <person name="Cheng J.F."/>
            <person name="Meincke L."/>
            <person name="Bruce D."/>
            <person name="Goodwin L."/>
            <person name="Pitluck S."/>
            <person name="Ivanova N."/>
            <person name="Mavromatis K."/>
            <person name="Ovchinnikova G."/>
            <person name="Pati A."/>
            <person name="Chen A."/>
            <person name="Palaniappan K."/>
            <person name="Land M."/>
            <person name="Hauser L."/>
            <person name="Chang Y.J."/>
            <person name="Jeffries C.D."/>
            <person name="Detter J.C."/>
            <person name="Brettin T."/>
            <person name="Rohde M."/>
            <person name="Goker M."/>
            <person name="Bristow J."/>
            <person name="Eisen J.A."/>
            <person name="Markowitz V."/>
            <person name="Hugenholtz P."/>
            <person name="Kyrpides N.C."/>
            <person name="Klenk H.P."/>
            <person name="Chen F."/>
        </authorList>
    </citation>
    <scope>NUCLEOTIDE SEQUENCE [LARGE SCALE GENOMIC DNA]</scope>
    <source>
        <strain evidence="14">ATCC 700099 / DSM 44233 / CIP 104796 / JCM 9543 / NBRC 105858 / Y-104</strain>
    </source>
</reference>
<dbReference type="OrthoDB" id="9792649at2"/>
<dbReference type="InterPro" id="IPR049071">
    <property type="entry name" value="MPI_cupin_dom"/>
</dbReference>
<name>C8XJG5_NAKMY</name>
<dbReference type="EC" id="5.3.1.8" evidence="3"/>
<organism evidence="13 14">
    <name type="scientific">Nakamurella multipartita (strain ATCC 700099 / DSM 44233 / CIP 104796 / JCM 9543 / NBRC 105858 / Y-104)</name>
    <name type="common">Microsphaera multipartita</name>
    <dbReference type="NCBI Taxonomy" id="479431"/>
    <lineage>
        <taxon>Bacteria</taxon>
        <taxon>Bacillati</taxon>
        <taxon>Actinomycetota</taxon>
        <taxon>Actinomycetes</taxon>
        <taxon>Nakamurellales</taxon>
        <taxon>Nakamurellaceae</taxon>
        <taxon>Nakamurella</taxon>
    </lineage>
</organism>
<dbReference type="FunCoup" id="C8XJG5">
    <property type="interactions" value="387"/>
</dbReference>
<dbReference type="GO" id="GO:0004476">
    <property type="term" value="F:mannose-6-phosphate isomerase activity"/>
    <property type="evidence" value="ECO:0007669"/>
    <property type="project" value="UniProtKB-EC"/>
</dbReference>
<feature type="binding site" evidence="10">
    <location>
        <position position="134"/>
    </location>
    <ligand>
        <name>Zn(2+)</name>
        <dbReference type="ChEBI" id="CHEBI:29105"/>
    </ligand>
</feature>
<evidence type="ECO:0000259" key="12">
    <source>
        <dbReference type="Pfam" id="PF21621"/>
    </source>
</evidence>
<evidence type="ECO:0000256" key="5">
    <source>
        <dbReference type="ARBA" id="ARBA00022833"/>
    </source>
</evidence>
<dbReference type="eggNOG" id="COG1482">
    <property type="taxonomic scope" value="Bacteria"/>
</dbReference>
<dbReference type="EMBL" id="CP001737">
    <property type="protein sequence ID" value="ACV78630.1"/>
    <property type="molecule type" value="Genomic_DNA"/>
</dbReference>
<dbReference type="KEGG" id="nml:Namu_2253"/>
<proteinExistence type="inferred from homology"/>
<dbReference type="NCBIfam" id="TIGR00218">
    <property type="entry name" value="manA"/>
    <property type="match status" value="1"/>
</dbReference>
<dbReference type="InterPro" id="IPR014710">
    <property type="entry name" value="RmlC-like_jellyroll"/>
</dbReference>
<protein>
    <recommendedName>
        <fullName evidence="3">mannose-6-phosphate isomerase</fullName>
        <ecNumber evidence="3">5.3.1.8</ecNumber>
    </recommendedName>
    <alternativeName>
        <fullName evidence="7">Phosphohexomutase</fullName>
    </alternativeName>
    <alternativeName>
        <fullName evidence="8">Phosphomannose isomerase</fullName>
    </alternativeName>
</protein>
<dbReference type="InterPro" id="IPR046457">
    <property type="entry name" value="PMI_typeI_cat"/>
</dbReference>
<dbReference type="PIRSF" id="PIRSF001480">
    <property type="entry name" value="Mannose-6-phosphate_isomerase"/>
    <property type="match status" value="1"/>
</dbReference>
<feature type="domain" description="Phosphomannose isomerase type I catalytic" evidence="11">
    <location>
        <begin position="1"/>
        <end position="150"/>
    </location>
</feature>
<dbReference type="GO" id="GO:0005975">
    <property type="term" value="P:carbohydrate metabolic process"/>
    <property type="evidence" value="ECO:0007669"/>
    <property type="project" value="InterPro"/>
</dbReference>
<evidence type="ECO:0000259" key="11">
    <source>
        <dbReference type="Pfam" id="PF20511"/>
    </source>
</evidence>
<accession>C8XJG5</accession>
<feature type="domain" description="Mannose-6-phosphate isomerase cupin" evidence="12">
    <location>
        <begin position="328"/>
        <end position="394"/>
    </location>
</feature>
<keyword evidence="6 13" id="KW-0413">Isomerase</keyword>
<dbReference type="InParanoid" id="C8XJG5"/>
<dbReference type="GO" id="GO:0005829">
    <property type="term" value="C:cytosol"/>
    <property type="evidence" value="ECO:0007669"/>
    <property type="project" value="TreeGrafter"/>
</dbReference>
<dbReference type="InterPro" id="IPR001250">
    <property type="entry name" value="Man6P_Isoase-1"/>
</dbReference>
<evidence type="ECO:0000256" key="2">
    <source>
        <dbReference type="ARBA" id="ARBA00010772"/>
    </source>
</evidence>
<comment type="similarity">
    <text evidence="2">Belongs to the mannose-6-phosphate isomerase type 1 family.</text>
</comment>
<dbReference type="Gene3D" id="2.60.120.10">
    <property type="entry name" value="Jelly Rolls"/>
    <property type="match status" value="2"/>
</dbReference>
<gene>
    <name evidence="13" type="ordered locus">Namu_2253</name>
</gene>
<dbReference type="HOGENOM" id="CLU_026967_1_1_11"/>
<dbReference type="Pfam" id="PF20511">
    <property type="entry name" value="PMI_typeI_cat"/>
    <property type="match status" value="1"/>
</dbReference>
<dbReference type="InterPro" id="IPR011051">
    <property type="entry name" value="RmlC_Cupin_sf"/>
</dbReference>
<evidence type="ECO:0000256" key="8">
    <source>
        <dbReference type="ARBA" id="ARBA00030762"/>
    </source>
</evidence>
<evidence type="ECO:0000256" key="3">
    <source>
        <dbReference type="ARBA" id="ARBA00011956"/>
    </source>
</evidence>
<dbReference type="STRING" id="479431.Namu_2253"/>
<sequence>MFLMKNQVRPYAWGSRTAIPTLLGAPSPSPEPQAELWVGAHPADSSVLLRDGAEHPLRHAITDDPHALLGSQVAREFGATLPFLLKLLAADAPLSLQAHPTAEQARAGYDAEESAGVPIDAPFRNYKDRSHKPELMYALTPFEALCGFRPTEPTGQLLAELAVPELAELQATLAAQPGEPGLRAVVTGLLTADRSTVAPLVEAVAAACAARAGTPGPFAREFAMGAQLAGHYPGDPGVLIALLMNRIDLAPGEAVFLPAGNMHAYLSGFGVEIMASSDNVLRGGLTPKHVDVAELSAVVTFAPDEPMLIPAVPVGPGEHAFRTPTPEFELSRIVVPPTGRVLEHDGPQIVLVVEGSVTLTDAQGTQLVVEPGRSVFLPARQGAVWLEGPGTLFRAKDGLVGTGTTGTAAVTEPAELSLV</sequence>
<dbReference type="Gene3D" id="1.10.441.10">
    <property type="entry name" value="Phosphomannose Isomerase, domain 2"/>
    <property type="match status" value="1"/>
</dbReference>
<dbReference type="CDD" id="cd02208">
    <property type="entry name" value="cupin_RmlC-like"/>
    <property type="match status" value="1"/>
</dbReference>
<dbReference type="GO" id="GO:0008270">
    <property type="term" value="F:zinc ion binding"/>
    <property type="evidence" value="ECO:0007669"/>
    <property type="project" value="InterPro"/>
</dbReference>
<evidence type="ECO:0000256" key="6">
    <source>
        <dbReference type="ARBA" id="ARBA00023235"/>
    </source>
</evidence>
<evidence type="ECO:0000256" key="7">
    <source>
        <dbReference type="ARBA" id="ARBA00029741"/>
    </source>
</evidence>
<comment type="catalytic activity">
    <reaction evidence="1">
        <text>D-mannose 6-phosphate = D-fructose 6-phosphate</text>
        <dbReference type="Rhea" id="RHEA:12356"/>
        <dbReference type="ChEBI" id="CHEBI:58735"/>
        <dbReference type="ChEBI" id="CHEBI:61527"/>
        <dbReference type="EC" id="5.3.1.8"/>
    </reaction>
</comment>
<reference evidence="14" key="1">
    <citation type="submission" date="2009-09" db="EMBL/GenBank/DDBJ databases">
        <title>The complete genome of Nakamurella multipartita DSM 44233.</title>
        <authorList>
            <consortium name="US DOE Joint Genome Institute (JGI-PGF)"/>
            <person name="Lucas S."/>
            <person name="Copeland A."/>
            <person name="Lapidus A."/>
            <person name="Glavina del Rio T."/>
            <person name="Dalin E."/>
            <person name="Tice H."/>
            <person name="Bruce D."/>
            <person name="Goodwin L."/>
            <person name="Pitluck S."/>
            <person name="Kyrpides N."/>
            <person name="Mavromatis K."/>
            <person name="Ivanova N."/>
            <person name="Ovchinnikova G."/>
            <person name="Sims D."/>
            <person name="Meincke L."/>
            <person name="Brettin T."/>
            <person name="Detter J.C."/>
            <person name="Han C."/>
            <person name="Larimer F."/>
            <person name="Land M."/>
            <person name="Hauser L."/>
            <person name="Markowitz V."/>
            <person name="Cheng J.-F."/>
            <person name="Hugenholtz P."/>
            <person name="Woyke T."/>
            <person name="Wu D."/>
            <person name="Klenk H.-P."/>
            <person name="Eisen J.A."/>
        </authorList>
    </citation>
    <scope>NUCLEOTIDE SEQUENCE [LARGE SCALE GENOMIC DNA]</scope>
    <source>
        <strain evidence="14">ATCC 700099 / DSM 44233 / CIP 104796 / JCM 9543 / NBRC 105858 / Y-104</strain>
    </source>
</reference>
<evidence type="ECO:0000313" key="13">
    <source>
        <dbReference type="EMBL" id="ACV78630.1"/>
    </source>
</evidence>